<organism evidence="2 3">
    <name type="scientific">Cognatiyoonia koreensis</name>
    <dbReference type="NCBI Taxonomy" id="364200"/>
    <lineage>
        <taxon>Bacteria</taxon>
        <taxon>Pseudomonadati</taxon>
        <taxon>Pseudomonadota</taxon>
        <taxon>Alphaproteobacteria</taxon>
        <taxon>Rhodobacterales</taxon>
        <taxon>Paracoccaceae</taxon>
        <taxon>Cognatiyoonia</taxon>
    </lineage>
</organism>
<accession>A0A1I0PDV4</accession>
<evidence type="ECO:0000313" key="3">
    <source>
        <dbReference type="Proteomes" id="UP000199167"/>
    </source>
</evidence>
<gene>
    <name evidence="2" type="ORF">SAMN04488515_1178</name>
</gene>
<evidence type="ECO:0000313" key="2">
    <source>
        <dbReference type="EMBL" id="SEW12577.1"/>
    </source>
</evidence>
<reference evidence="2 3" key="1">
    <citation type="submission" date="2016-10" db="EMBL/GenBank/DDBJ databases">
        <authorList>
            <person name="de Groot N.N."/>
        </authorList>
    </citation>
    <scope>NUCLEOTIDE SEQUENCE [LARGE SCALE GENOMIC DNA]</scope>
    <source>
        <strain evidence="2 3">DSM 17925</strain>
    </source>
</reference>
<protein>
    <submittedName>
        <fullName evidence="2">Uncharacterized protein</fullName>
    </submittedName>
</protein>
<dbReference type="STRING" id="364200.SAMN04488515_1178"/>
<dbReference type="RefSeq" id="WP_165611789.1">
    <property type="nucleotide sequence ID" value="NZ_FOIZ01000001.1"/>
</dbReference>
<dbReference type="EMBL" id="FOIZ01000001">
    <property type="protein sequence ID" value="SEW12577.1"/>
    <property type="molecule type" value="Genomic_DNA"/>
</dbReference>
<proteinExistence type="predicted"/>
<keyword evidence="1" id="KW-1133">Transmembrane helix</keyword>
<keyword evidence="1" id="KW-0472">Membrane</keyword>
<keyword evidence="1" id="KW-0812">Transmembrane</keyword>
<sequence>MPVLHYTLLLIGVICAAGLTITIITGFATPFETVIGGGLFIVGAMLLRLVLARK</sequence>
<evidence type="ECO:0000256" key="1">
    <source>
        <dbReference type="SAM" id="Phobius"/>
    </source>
</evidence>
<dbReference type="AlphaFoldDB" id="A0A1I0PDV4"/>
<keyword evidence="3" id="KW-1185">Reference proteome</keyword>
<feature type="transmembrane region" description="Helical" evidence="1">
    <location>
        <begin position="34"/>
        <end position="51"/>
    </location>
</feature>
<name>A0A1I0PDV4_9RHOB</name>
<feature type="transmembrane region" description="Helical" evidence="1">
    <location>
        <begin position="7"/>
        <end position="28"/>
    </location>
</feature>
<dbReference type="Proteomes" id="UP000199167">
    <property type="component" value="Unassembled WGS sequence"/>
</dbReference>